<dbReference type="EMBL" id="RWGY01000007">
    <property type="protein sequence ID" value="TVU37804.1"/>
    <property type="molecule type" value="Genomic_DNA"/>
</dbReference>
<reference evidence="3 4" key="1">
    <citation type="journal article" date="2019" name="Sci. Rep.">
        <title>A high-quality genome of Eragrostis curvula grass provides insights into Poaceae evolution and supports new strategies to enhance forage quality.</title>
        <authorList>
            <person name="Carballo J."/>
            <person name="Santos B.A.C.M."/>
            <person name="Zappacosta D."/>
            <person name="Garbus I."/>
            <person name="Selva J.P."/>
            <person name="Gallo C.A."/>
            <person name="Diaz A."/>
            <person name="Albertini E."/>
            <person name="Caccamo M."/>
            <person name="Echenique V."/>
        </authorList>
    </citation>
    <scope>NUCLEOTIDE SEQUENCE [LARGE SCALE GENOMIC DNA]</scope>
    <source>
        <strain evidence="4">cv. Victoria</strain>
        <tissue evidence="3">Leaf</tissue>
    </source>
</reference>
<dbReference type="Gramene" id="TVU37804">
    <property type="protein sequence ID" value="TVU37804"/>
    <property type="gene ID" value="EJB05_11140"/>
</dbReference>
<sequence length="437" mass="48843">MQPAMATLEGHTEESKAERSHCDFDEINETRSAPSPCEIEESRKVWSWELYLDGLDEGTSECSVGKNEAVQGDGKWKKGGEQERLGDLTRLLWKKKSAAIQEVARKRRMKSDFEETGLDDSDSLVQQAIEFRQTWKSKWHGLYGRFEDVTLILPMRYTYQHAPPLARPCNSLQVYSAKVAAIRGTFQCPLHVFGMVAIRDSVDRNRNLVFYRRRENCQTLTEKDPHLVLTGPTRTVVVTDPASDPVIIEFDLKVKGAAESDDRYLSYLAVPLTCSSGYGSSSFEYISKHSTLELTVGEVGSAVEATIFIQVVAGSWPVGFHGQFAASNPSTDHRKVVLLDFGDHKVSAIDKHGYVILSRQVFSVEVCEELKVSVEAWKDGCKVVEEEVVFTPEKAGRSYGDLCLGSCKLEVLVAWSLVLPEPQPDVPDSFEGYLDDS</sequence>
<dbReference type="Proteomes" id="UP000324897">
    <property type="component" value="Chromosome 4"/>
</dbReference>
<proteinExistence type="predicted"/>
<comment type="caution">
    <text evidence="3">The sequence shown here is derived from an EMBL/GenBank/DDBJ whole genome shotgun (WGS) entry which is preliminary data.</text>
</comment>
<dbReference type="InterPro" id="IPR046533">
    <property type="entry name" value="DUF6598"/>
</dbReference>
<feature type="domain" description="DUF6598" evidence="2">
    <location>
        <begin position="171"/>
        <end position="413"/>
    </location>
</feature>
<dbReference type="OrthoDB" id="681537at2759"/>
<evidence type="ECO:0000313" key="3">
    <source>
        <dbReference type="EMBL" id="TVU37804.1"/>
    </source>
</evidence>
<dbReference type="PANTHER" id="PTHR33065:SF177">
    <property type="entry name" value="OS08G0141000 PROTEIN"/>
    <property type="match status" value="1"/>
</dbReference>
<name>A0A5J9VQV1_9POAL</name>
<dbReference type="Pfam" id="PF20241">
    <property type="entry name" value="DUF6598"/>
    <property type="match status" value="1"/>
</dbReference>
<keyword evidence="4" id="KW-1185">Reference proteome</keyword>
<feature type="compositionally biased region" description="Basic and acidic residues" evidence="1">
    <location>
        <begin position="10"/>
        <end position="23"/>
    </location>
</feature>
<gene>
    <name evidence="3" type="ORF">EJB05_11140</name>
</gene>
<evidence type="ECO:0000256" key="1">
    <source>
        <dbReference type="SAM" id="MobiDB-lite"/>
    </source>
</evidence>
<dbReference type="AlphaFoldDB" id="A0A5J9VQV1"/>
<evidence type="ECO:0000259" key="2">
    <source>
        <dbReference type="Pfam" id="PF20241"/>
    </source>
</evidence>
<dbReference type="PANTHER" id="PTHR33065">
    <property type="entry name" value="OS07G0486400 PROTEIN"/>
    <property type="match status" value="1"/>
</dbReference>
<evidence type="ECO:0000313" key="4">
    <source>
        <dbReference type="Proteomes" id="UP000324897"/>
    </source>
</evidence>
<protein>
    <recommendedName>
        <fullName evidence="2">DUF6598 domain-containing protein</fullName>
    </recommendedName>
</protein>
<accession>A0A5J9VQV1</accession>
<feature type="region of interest" description="Disordered" evidence="1">
    <location>
        <begin position="1"/>
        <end position="23"/>
    </location>
</feature>
<organism evidence="3 4">
    <name type="scientific">Eragrostis curvula</name>
    <name type="common">weeping love grass</name>
    <dbReference type="NCBI Taxonomy" id="38414"/>
    <lineage>
        <taxon>Eukaryota</taxon>
        <taxon>Viridiplantae</taxon>
        <taxon>Streptophyta</taxon>
        <taxon>Embryophyta</taxon>
        <taxon>Tracheophyta</taxon>
        <taxon>Spermatophyta</taxon>
        <taxon>Magnoliopsida</taxon>
        <taxon>Liliopsida</taxon>
        <taxon>Poales</taxon>
        <taxon>Poaceae</taxon>
        <taxon>PACMAD clade</taxon>
        <taxon>Chloridoideae</taxon>
        <taxon>Eragrostideae</taxon>
        <taxon>Eragrostidinae</taxon>
        <taxon>Eragrostis</taxon>
    </lineage>
</organism>